<protein>
    <submittedName>
        <fullName evidence="9">DNA mismatch repair protein S5 domain-containing protein</fullName>
    </submittedName>
</protein>
<evidence type="ECO:0000256" key="2">
    <source>
        <dbReference type="ARBA" id="ARBA00006082"/>
    </source>
</evidence>
<dbReference type="GO" id="GO:0030983">
    <property type="term" value="F:mismatched DNA binding"/>
    <property type="evidence" value="ECO:0007669"/>
    <property type="project" value="InterPro"/>
</dbReference>
<dbReference type="PROSITE" id="PS00058">
    <property type="entry name" value="DNA_MISMATCH_REPAIR_1"/>
    <property type="match status" value="1"/>
</dbReference>
<dbReference type="WBParaSite" id="MBELARI_LOCUS10135">
    <property type="protein sequence ID" value="MBELARI_LOCUS10135"/>
    <property type="gene ID" value="MBELARI_LOCUS10135"/>
</dbReference>
<comment type="subcellular location">
    <subcellularLocation>
        <location evidence="1">Nucleus</location>
    </subcellularLocation>
</comment>
<dbReference type="SUPFAM" id="SSF54211">
    <property type="entry name" value="Ribosomal protein S5 domain 2-like"/>
    <property type="match status" value="1"/>
</dbReference>
<evidence type="ECO:0000313" key="8">
    <source>
        <dbReference type="Proteomes" id="UP000887575"/>
    </source>
</evidence>
<dbReference type="NCBIfam" id="TIGR00585">
    <property type="entry name" value="mutl"/>
    <property type="match status" value="1"/>
</dbReference>
<keyword evidence="4" id="KW-0234">DNA repair</keyword>
<dbReference type="GO" id="GO:0032389">
    <property type="term" value="C:MutLalpha complex"/>
    <property type="evidence" value="ECO:0007669"/>
    <property type="project" value="TreeGrafter"/>
</dbReference>
<dbReference type="PANTHER" id="PTHR10073:SF12">
    <property type="entry name" value="DNA MISMATCH REPAIR PROTEIN MLH1"/>
    <property type="match status" value="1"/>
</dbReference>
<dbReference type="GO" id="GO:0006298">
    <property type="term" value="P:mismatch repair"/>
    <property type="evidence" value="ECO:0007669"/>
    <property type="project" value="InterPro"/>
</dbReference>
<evidence type="ECO:0000313" key="9">
    <source>
        <dbReference type="WBParaSite" id="MBELARI_LOCUS10135"/>
    </source>
</evidence>
<feature type="domain" description="DNA mismatch repair protein S5" evidence="7">
    <location>
        <begin position="211"/>
        <end position="338"/>
    </location>
</feature>
<dbReference type="SMART" id="SM01340">
    <property type="entry name" value="DNA_mis_repair"/>
    <property type="match status" value="1"/>
</dbReference>
<feature type="region of interest" description="Disordered" evidence="6">
    <location>
        <begin position="370"/>
        <end position="392"/>
    </location>
</feature>
<accession>A0AAF3J1E0</accession>
<dbReference type="Pfam" id="PF01119">
    <property type="entry name" value="DNA_mis_repair"/>
    <property type="match status" value="1"/>
</dbReference>
<keyword evidence="3" id="KW-0227">DNA damage</keyword>
<evidence type="ECO:0000256" key="1">
    <source>
        <dbReference type="ARBA" id="ARBA00004123"/>
    </source>
</evidence>
<name>A0AAF3J1E0_9BILA</name>
<dbReference type="Pfam" id="PF16413">
    <property type="entry name" value="Mlh1_C"/>
    <property type="match status" value="1"/>
</dbReference>
<keyword evidence="8" id="KW-1185">Reference proteome</keyword>
<dbReference type="AlphaFoldDB" id="A0AAF3J1E0"/>
<dbReference type="InterPro" id="IPR020568">
    <property type="entry name" value="Ribosomal_Su5_D2-typ_SF"/>
</dbReference>
<dbReference type="FunFam" id="3.30.565.10:FF:000003">
    <property type="entry name" value="DNA mismatch repair endonuclease MutL"/>
    <property type="match status" value="1"/>
</dbReference>
<evidence type="ECO:0000256" key="4">
    <source>
        <dbReference type="ARBA" id="ARBA00023204"/>
    </source>
</evidence>
<dbReference type="InterPro" id="IPR036890">
    <property type="entry name" value="HATPase_C_sf"/>
</dbReference>
<dbReference type="InterPro" id="IPR032189">
    <property type="entry name" value="Mlh1_C"/>
</dbReference>
<evidence type="ECO:0000256" key="3">
    <source>
        <dbReference type="ARBA" id="ARBA00022763"/>
    </source>
</evidence>
<comment type="similarity">
    <text evidence="2">Belongs to the DNA mismatch repair MutL/HexB family.</text>
</comment>
<dbReference type="InterPro" id="IPR014721">
    <property type="entry name" value="Ribsml_uS5_D2-typ_fold_subgr"/>
</dbReference>
<evidence type="ECO:0000259" key="7">
    <source>
        <dbReference type="SMART" id="SM01340"/>
    </source>
</evidence>
<sequence>MAEIRRLPDEVVARIAAGEVVVRAANALKELIENSLDAGSRSIIIKCERGGLDLIRVEDDGSGIRKECLPIVCERFTTSKLTTFDDLRNMRTFGFRGEALSALSQVSKVSIKTKTKDEICAFEASYIEGQLVGTVKPSSGLNGTLIIATELFYNWPARLNGFKNIAEENSRIADAITRFAVLRPDVSFSFCRGDDRKNFRTKGDGDRRAVIAALLGSHLTKDMLEFTLNDSALNFSLECALTRPTSAATSTAVNAKKLRGKTFFLFINNRIVLCNALRHAVDSVFAAHAVISPFTYMSIQIDVTCIDVNVHPTKESVIFLNEDLIIECIKEKLNMLVKDSLNISPALSSASQPSCKTSSSKSNLSVASSQSNALKNSPLAQRPQETVRTDHKERTLEQFMSPKSRSFAVELIKEEVQPTMVKELEELLIKEFQSLDREIKTSFSPEFIHFFKKTVFVGAIDCERILMQNGPDLFIADFYRLLWQFFYEMAVFGFGNHGRFDLQAYNLRVEDILATLPLSANKTFHTEEAFSRLTQNKDWLLQYFGIGFVIGEGEKLMLTVLPSMVHGFCPQLEYLPLFLNELLAIGLSQEGFTVRKISVALANFFVLRSKYCIGTSPSQLHPTELLPTWRELIQHVLLPKMREHLLPPRTWVDDSGEEKIFTPFVQLTSTSQLYKVFERC</sequence>
<dbReference type="InterPro" id="IPR014762">
    <property type="entry name" value="DNA_mismatch_repair_CS"/>
</dbReference>
<dbReference type="GO" id="GO:0016887">
    <property type="term" value="F:ATP hydrolysis activity"/>
    <property type="evidence" value="ECO:0007669"/>
    <property type="project" value="InterPro"/>
</dbReference>
<dbReference type="Gene3D" id="3.30.230.10">
    <property type="match status" value="1"/>
</dbReference>
<dbReference type="Proteomes" id="UP000887575">
    <property type="component" value="Unassembled WGS sequence"/>
</dbReference>
<keyword evidence="5" id="KW-0539">Nucleus</keyword>
<evidence type="ECO:0000256" key="6">
    <source>
        <dbReference type="SAM" id="MobiDB-lite"/>
    </source>
</evidence>
<feature type="compositionally biased region" description="Polar residues" evidence="6">
    <location>
        <begin position="373"/>
        <end position="384"/>
    </location>
</feature>
<dbReference type="PANTHER" id="PTHR10073">
    <property type="entry name" value="DNA MISMATCH REPAIR PROTEIN MLH, PMS, MUTL"/>
    <property type="match status" value="1"/>
</dbReference>
<organism evidence="8 9">
    <name type="scientific">Mesorhabditis belari</name>
    <dbReference type="NCBI Taxonomy" id="2138241"/>
    <lineage>
        <taxon>Eukaryota</taxon>
        <taxon>Metazoa</taxon>
        <taxon>Ecdysozoa</taxon>
        <taxon>Nematoda</taxon>
        <taxon>Chromadorea</taxon>
        <taxon>Rhabditida</taxon>
        <taxon>Rhabditina</taxon>
        <taxon>Rhabditomorpha</taxon>
        <taxon>Rhabditoidea</taxon>
        <taxon>Rhabditidae</taxon>
        <taxon>Mesorhabditinae</taxon>
        <taxon>Mesorhabditis</taxon>
    </lineage>
</organism>
<reference evidence="9" key="1">
    <citation type="submission" date="2024-02" db="UniProtKB">
        <authorList>
            <consortium name="WormBaseParasite"/>
        </authorList>
    </citation>
    <scope>IDENTIFICATION</scope>
</reference>
<proteinExistence type="inferred from homology"/>
<dbReference type="Gene3D" id="3.30.565.10">
    <property type="entry name" value="Histidine kinase-like ATPase, C-terminal domain"/>
    <property type="match status" value="1"/>
</dbReference>
<dbReference type="InterPro" id="IPR002099">
    <property type="entry name" value="MutL/Mlh/PMS"/>
</dbReference>
<dbReference type="Pfam" id="PF13589">
    <property type="entry name" value="HATPase_c_3"/>
    <property type="match status" value="1"/>
</dbReference>
<dbReference type="CDD" id="cd16926">
    <property type="entry name" value="HATPase_MutL-MLH-PMS-like"/>
    <property type="match status" value="1"/>
</dbReference>
<dbReference type="GO" id="GO:0005524">
    <property type="term" value="F:ATP binding"/>
    <property type="evidence" value="ECO:0007669"/>
    <property type="project" value="InterPro"/>
</dbReference>
<dbReference type="SUPFAM" id="SSF55874">
    <property type="entry name" value="ATPase domain of HSP90 chaperone/DNA topoisomerase II/histidine kinase"/>
    <property type="match status" value="1"/>
</dbReference>
<evidence type="ECO:0000256" key="5">
    <source>
        <dbReference type="ARBA" id="ARBA00023242"/>
    </source>
</evidence>
<dbReference type="InterPro" id="IPR013507">
    <property type="entry name" value="DNA_mismatch_S5_2-like"/>
</dbReference>
<dbReference type="GO" id="GO:0140664">
    <property type="term" value="F:ATP-dependent DNA damage sensor activity"/>
    <property type="evidence" value="ECO:0007669"/>
    <property type="project" value="InterPro"/>
</dbReference>
<dbReference type="InterPro" id="IPR038973">
    <property type="entry name" value="MutL/Mlh/Pms-like"/>
</dbReference>